<feature type="region of interest" description="Disordered" evidence="1">
    <location>
        <begin position="1"/>
        <end position="42"/>
    </location>
</feature>
<reference evidence="2 3" key="1">
    <citation type="journal article" date="2019" name="Int. J. Syst. Evol. Microbiol.">
        <title>The Global Catalogue of Microorganisms (GCM) 10K type strain sequencing project: providing services to taxonomists for standard genome sequencing and annotation.</title>
        <authorList>
            <consortium name="The Broad Institute Genomics Platform"/>
            <consortium name="The Broad Institute Genome Sequencing Center for Infectious Disease"/>
            <person name="Wu L."/>
            <person name="Ma J."/>
        </authorList>
    </citation>
    <scope>NUCLEOTIDE SEQUENCE [LARGE SCALE GENOMIC DNA]</scope>
    <source>
        <strain evidence="2 3">JCM 16374</strain>
    </source>
</reference>
<accession>A0ABN3SIA7</accession>
<feature type="region of interest" description="Disordered" evidence="1">
    <location>
        <begin position="75"/>
        <end position="96"/>
    </location>
</feature>
<name>A0ABN3SIA7_9ACTN</name>
<keyword evidence="3" id="KW-1185">Reference proteome</keyword>
<dbReference type="EMBL" id="BAAARK010000022">
    <property type="protein sequence ID" value="GAA2678034.1"/>
    <property type="molecule type" value="Genomic_DNA"/>
</dbReference>
<evidence type="ECO:0000313" key="2">
    <source>
        <dbReference type="EMBL" id="GAA2678034.1"/>
    </source>
</evidence>
<feature type="compositionally biased region" description="Low complexity" evidence="1">
    <location>
        <begin position="10"/>
        <end position="22"/>
    </location>
</feature>
<gene>
    <name evidence="2" type="ORF">GCM10009864_57240</name>
</gene>
<evidence type="ECO:0000256" key="1">
    <source>
        <dbReference type="SAM" id="MobiDB-lite"/>
    </source>
</evidence>
<organism evidence="2 3">
    <name type="scientific">Streptomyces lunalinharesii</name>
    <dbReference type="NCBI Taxonomy" id="333384"/>
    <lineage>
        <taxon>Bacteria</taxon>
        <taxon>Bacillati</taxon>
        <taxon>Actinomycetota</taxon>
        <taxon>Actinomycetes</taxon>
        <taxon>Kitasatosporales</taxon>
        <taxon>Streptomycetaceae</taxon>
        <taxon>Streptomyces</taxon>
    </lineage>
</organism>
<sequence length="96" mass="10235">MRSGADRTRAASAAQRNARSLSGDPSTPTMTGEVPIHASTHEPVEDRVRLVMSRCAWLSIGTYEYTRVRPLTPPYDPSCPGAAGAHRDEGPAAGTE</sequence>
<evidence type="ECO:0000313" key="3">
    <source>
        <dbReference type="Proteomes" id="UP001500994"/>
    </source>
</evidence>
<protein>
    <submittedName>
        <fullName evidence="2">Uncharacterized protein</fullName>
    </submittedName>
</protein>
<dbReference type="Proteomes" id="UP001500994">
    <property type="component" value="Unassembled WGS sequence"/>
</dbReference>
<proteinExistence type="predicted"/>
<comment type="caution">
    <text evidence="2">The sequence shown here is derived from an EMBL/GenBank/DDBJ whole genome shotgun (WGS) entry which is preliminary data.</text>
</comment>